<dbReference type="EMBL" id="BARS01022248">
    <property type="protein sequence ID" value="GAG12606.1"/>
    <property type="molecule type" value="Genomic_DNA"/>
</dbReference>
<dbReference type="AlphaFoldDB" id="X0WIT7"/>
<accession>X0WIT7</accession>
<proteinExistence type="predicted"/>
<evidence type="ECO:0000313" key="1">
    <source>
        <dbReference type="EMBL" id="GAG12606.1"/>
    </source>
</evidence>
<organism evidence="1">
    <name type="scientific">marine sediment metagenome</name>
    <dbReference type="NCBI Taxonomy" id="412755"/>
    <lineage>
        <taxon>unclassified sequences</taxon>
        <taxon>metagenomes</taxon>
        <taxon>ecological metagenomes</taxon>
    </lineage>
</organism>
<gene>
    <name evidence="1" type="ORF">S01H1_35596</name>
</gene>
<name>X0WIT7_9ZZZZ</name>
<protein>
    <submittedName>
        <fullName evidence="1">Uncharacterized protein</fullName>
    </submittedName>
</protein>
<feature type="non-terminal residue" evidence="1">
    <location>
        <position position="63"/>
    </location>
</feature>
<sequence>MTERVKCIKPGCGKEYEPQYLELLGSKILRGGGLCPACAKKAYDEEVAKEKATLQASITGERR</sequence>
<comment type="caution">
    <text evidence="1">The sequence shown here is derived from an EMBL/GenBank/DDBJ whole genome shotgun (WGS) entry which is preliminary data.</text>
</comment>
<reference evidence="1" key="1">
    <citation type="journal article" date="2014" name="Front. Microbiol.">
        <title>High frequency of phylogenetically diverse reductive dehalogenase-homologous genes in deep subseafloor sedimentary metagenomes.</title>
        <authorList>
            <person name="Kawai M."/>
            <person name="Futagami T."/>
            <person name="Toyoda A."/>
            <person name="Takaki Y."/>
            <person name="Nishi S."/>
            <person name="Hori S."/>
            <person name="Arai W."/>
            <person name="Tsubouchi T."/>
            <person name="Morono Y."/>
            <person name="Uchiyama I."/>
            <person name="Ito T."/>
            <person name="Fujiyama A."/>
            <person name="Inagaki F."/>
            <person name="Takami H."/>
        </authorList>
    </citation>
    <scope>NUCLEOTIDE SEQUENCE</scope>
    <source>
        <strain evidence="1">Expedition CK06-06</strain>
    </source>
</reference>